<protein>
    <submittedName>
        <fullName evidence="1">Uncharacterized protein</fullName>
    </submittedName>
</protein>
<keyword evidence="2" id="KW-1185">Reference proteome</keyword>
<gene>
    <name evidence="1" type="ORF">V6N12_012926</name>
</gene>
<sequence length="192" mass="21960">MRLSYELLLLNCQVEEYQIGRFGTKPRMANFKSDQLMRFVQAFSLNRLSRSVEDMHHLLCSYPASTSVWNQLVCRDRLDDFLNMNLKEWLYDNLSSGKGVNEVAFHAHDRRRRSIVESSIQLHQECSGGKAISTWVGTTVRQNARSVTQWLRPLEGCCKLNNDGAVAKGFEMVKCGGVVHNSEGTWLIGFNR</sequence>
<organism evidence="1 2">
    <name type="scientific">Hibiscus sabdariffa</name>
    <name type="common">roselle</name>
    <dbReference type="NCBI Taxonomy" id="183260"/>
    <lineage>
        <taxon>Eukaryota</taxon>
        <taxon>Viridiplantae</taxon>
        <taxon>Streptophyta</taxon>
        <taxon>Embryophyta</taxon>
        <taxon>Tracheophyta</taxon>
        <taxon>Spermatophyta</taxon>
        <taxon>Magnoliopsida</taxon>
        <taxon>eudicotyledons</taxon>
        <taxon>Gunneridae</taxon>
        <taxon>Pentapetalae</taxon>
        <taxon>rosids</taxon>
        <taxon>malvids</taxon>
        <taxon>Malvales</taxon>
        <taxon>Malvaceae</taxon>
        <taxon>Malvoideae</taxon>
        <taxon>Hibiscus</taxon>
    </lineage>
</organism>
<dbReference type="Proteomes" id="UP001472677">
    <property type="component" value="Unassembled WGS sequence"/>
</dbReference>
<name>A0ABR2EFU2_9ROSI</name>
<evidence type="ECO:0000313" key="1">
    <source>
        <dbReference type="EMBL" id="KAK8560123.1"/>
    </source>
</evidence>
<accession>A0ABR2EFU2</accession>
<dbReference type="EMBL" id="JBBPBM010000014">
    <property type="protein sequence ID" value="KAK8560123.1"/>
    <property type="molecule type" value="Genomic_DNA"/>
</dbReference>
<comment type="caution">
    <text evidence="1">The sequence shown here is derived from an EMBL/GenBank/DDBJ whole genome shotgun (WGS) entry which is preliminary data.</text>
</comment>
<evidence type="ECO:0000313" key="2">
    <source>
        <dbReference type="Proteomes" id="UP001472677"/>
    </source>
</evidence>
<proteinExistence type="predicted"/>
<reference evidence="1 2" key="1">
    <citation type="journal article" date="2024" name="G3 (Bethesda)">
        <title>Genome assembly of Hibiscus sabdariffa L. provides insights into metabolisms of medicinal natural products.</title>
        <authorList>
            <person name="Kim T."/>
        </authorList>
    </citation>
    <scope>NUCLEOTIDE SEQUENCE [LARGE SCALE GENOMIC DNA]</scope>
    <source>
        <strain evidence="1">TK-2024</strain>
        <tissue evidence="1">Old leaves</tissue>
    </source>
</reference>